<keyword evidence="1" id="KW-1133">Transmembrane helix</keyword>
<name>A0A8S1DVL6_9INSE</name>
<reference evidence="2 3" key="1">
    <citation type="submission" date="2020-04" db="EMBL/GenBank/DDBJ databases">
        <authorList>
            <person name="Alioto T."/>
            <person name="Alioto T."/>
            <person name="Gomez Garrido J."/>
        </authorList>
    </citation>
    <scope>NUCLEOTIDE SEQUENCE [LARGE SCALE GENOMIC DNA]</scope>
</reference>
<dbReference type="AlphaFoldDB" id="A0A8S1DVL6"/>
<dbReference type="Proteomes" id="UP000494165">
    <property type="component" value="Unassembled WGS sequence"/>
</dbReference>
<dbReference type="EMBL" id="CADEPI010000334">
    <property type="protein sequence ID" value="CAB3384044.1"/>
    <property type="molecule type" value="Genomic_DNA"/>
</dbReference>
<proteinExistence type="predicted"/>
<keyword evidence="1" id="KW-0472">Membrane</keyword>
<evidence type="ECO:0000313" key="3">
    <source>
        <dbReference type="Proteomes" id="UP000494165"/>
    </source>
</evidence>
<evidence type="ECO:0000313" key="2">
    <source>
        <dbReference type="EMBL" id="CAB3384044.1"/>
    </source>
</evidence>
<feature type="transmembrane region" description="Helical" evidence="1">
    <location>
        <begin position="150"/>
        <end position="176"/>
    </location>
</feature>
<protein>
    <submittedName>
        <fullName evidence="2">Uncharacterized protein</fullName>
    </submittedName>
</protein>
<gene>
    <name evidence="2" type="ORF">CLODIP_2_CD10296</name>
</gene>
<accession>A0A8S1DVL6</accession>
<organism evidence="2 3">
    <name type="scientific">Cloeon dipterum</name>
    <dbReference type="NCBI Taxonomy" id="197152"/>
    <lineage>
        <taxon>Eukaryota</taxon>
        <taxon>Metazoa</taxon>
        <taxon>Ecdysozoa</taxon>
        <taxon>Arthropoda</taxon>
        <taxon>Hexapoda</taxon>
        <taxon>Insecta</taxon>
        <taxon>Pterygota</taxon>
        <taxon>Palaeoptera</taxon>
        <taxon>Ephemeroptera</taxon>
        <taxon>Pisciforma</taxon>
        <taxon>Baetidae</taxon>
        <taxon>Cloeon</taxon>
    </lineage>
</organism>
<keyword evidence="3" id="KW-1185">Reference proteome</keyword>
<comment type="caution">
    <text evidence="2">The sequence shown here is derived from an EMBL/GenBank/DDBJ whole genome shotgun (WGS) entry which is preliminary data.</text>
</comment>
<sequence>MNPDGRPNDSGGIILKIIVAVGEAFMKIFGCRPRMHVEPLALDKSEEAGPPCVYCENPIKRDDATEPFTIREARLVPNMCPWHFNIHWTRIYLNEPQDPNNICSRCTRFLRMYQPKCFYTSSDRRFRFIFSGWDVKTSLRSNNKYLTLDLFVLTTIFTLEIVIHIFQIISLLIILYGGTIMAERYVWFCNERNPVIRTIVAFTRRLFNAAFCLDRTEYEQLIVESMDEFDERPCVYCNENFRENNATLLTASEAQAVPNLRPEHFNRGKKRTFHRAPQNPRHVCEECTLMLRTLIYEYYSTVWNPME</sequence>
<keyword evidence="1" id="KW-0812">Transmembrane</keyword>
<evidence type="ECO:0000256" key="1">
    <source>
        <dbReference type="SAM" id="Phobius"/>
    </source>
</evidence>